<dbReference type="InterPro" id="IPR024185">
    <property type="entry name" value="FTHF_cligase-like_sf"/>
</dbReference>
<dbReference type="GO" id="GO:0005524">
    <property type="term" value="F:ATP binding"/>
    <property type="evidence" value="ECO:0007669"/>
    <property type="project" value="UniProtKB-KW"/>
</dbReference>
<evidence type="ECO:0000256" key="4">
    <source>
        <dbReference type="ARBA" id="ARBA00036539"/>
    </source>
</evidence>
<organism evidence="8 9">
    <name type="scientific">Culex pipiens pipiens</name>
    <name type="common">Northern house mosquito</name>
    <dbReference type="NCBI Taxonomy" id="38569"/>
    <lineage>
        <taxon>Eukaryota</taxon>
        <taxon>Metazoa</taxon>
        <taxon>Ecdysozoa</taxon>
        <taxon>Arthropoda</taxon>
        <taxon>Hexapoda</taxon>
        <taxon>Insecta</taxon>
        <taxon>Pterygota</taxon>
        <taxon>Neoptera</taxon>
        <taxon>Endopterygota</taxon>
        <taxon>Diptera</taxon>
        <taxon>Nematocera</taxon>
        <taxon>Culicoidea</taxon>
        <taxon>Culicidae</taxon>
        <taxon>Culicinae</taxon>
        <taxon>Culicini</taxon>
        <taxon>Culex</taxon>
        <taxon>Culex</taxon>
    </lineage>
</organism>
<reference evidence="8 9" key="1">
    <citation type="submission" date="2024-05" db="EMBL/GenBank/DDBJ databases">
        <title>Culex pipiens pipiens assembly and annotation.</title>
        <authorList>
            <person name="Alout H."/>
            <person name="Durand T."/>
        </authorList>
    </citation>
    <scope>NUCLEOTIDE SEQUENCE [LARGE SCALE GENOMIC DNA]</scope>
    <source>
        <strain evidence="8">HA-2024</strain>
        <tissue evidence="8">Whole body</tissue>
    </source>
</reference>
<proteinExistence type="inferred from homology"/>
<feature type="binding site" evidence="6">
    <location>
        <begin position="173"/>
        <end position="181"/>
    </location>
    <ligand>
        <name>ATP</name>
        <dbReference type="ChEBI" id="CHEBI:30616"/>
    </ligand>
</feature>
<evidence type="ECO:0000256" key="3">
    <source>
        <dbReference type="ARBA" id="ARBA00022840"/>
    </source>
</evidence>
<evidence type="ECO:0000313" key="9">
    <source>
        <dbReference type="Proteomes" id="UP001562425"/>
    </source>
</evidence>
<dbReference type="NCBIfam" id="TIGR02727">
    <property type="entry name" value="MTHFS_bact"/>
    <property type="match status" value="1"/>
</dbReference>
<feature type="binding site" evidence="6">
    <location>
        <position position="90"/>
    </location>
    <ligand>
        <name>substrate</name>
    </ligand>
</feature>
<evidence type="ECO:0000256" key="2">
    <source>
        <dbReference type="ARBA" id="ARBA00022741"/>
    </source>
</evidence>
<feature type="binding site" evidence="6">
    <location>
        <position position="85"/>
    </location>
    <ligand>
        <name>substrate</name>
    </ligand>
</feature>
<keyword evidence="7" id="KW-0460">Magnesium</keyword>
<keyword evidence="7" id="KW-0479">Metal-binding</keyword>
<dbReference type="PIRSF" id="PIRSF006806">
    <property type="entry name" value="FTHF_cligase"/>
    <property type="match status" value="1"/>
</dbReference>
<dbReference type="Proteomes" id="UP001562425">
    <property type="component" value="Unassembled WGS sequence"/>
</dbReference>
<comment type="caution">
    <text evidence="8">The sequence shown here is derived from an EMBL/GenBank/DDBJ whole genome shotgun (WGS) entry which is preliminary data.</text>
</comment>
<accession>A0ABD1DA95</accession>
<sequence length="243" mass="27713">TVAKLRRKLLPNSTAVSIQWKSWPDRTQSEMSRLQNPAKVALRQKMKDTLGAMSATARAEQSEIITRKIQELPFYKKCKRISIYLSTEREVSTVELMKQMFAQNKQVFVPTYDRTTMRMVRLADMADYEGLPKTSWNIKQPDFGDDTREDCLATAGLDLIILPGVAFTRSGRRLGHGGGYYDRFLRDYFAKFPNQKEAKDDTAAGTKTFLVGVAFHEQLLPEGQLPSDEHDFPLDLIVWPGDE</sequence>
<dbReference type="AlphaFoldDB" id="A0ABD1DA95"/>
<evidence type="ECO:0000256" key="1">
    <source>
        <dbReference type="ARBA" id="ARBA00010638"/>
    </source>
</evidence>
<comment type="catalytic activity">
    <reaction evidence="4 7">
        <text>(6S)-5-formyl-5,6,7,8-tetrahydrofolate + ATP = (6R)-5,10-methenyltetrahydrofolate + ADP + phosphate</text>
        <dbReference type="Rhea" id="RHEA:10488"/>
        <dbReference type="ChEBI" id="CHEBI:30616"/>
        <dbReference type="ChEBI" id="CHEBI:43474"/>
        <dbReference type="ChEBI" id="CHEBI:57455"/>
        <dbReference type="ChEBI" id="CHEBI:57457"/>
        <dbReference type="ChEBI" id="CHEBI:456216"/>
        <dbReference type="EC" id="6.3.3.2"/>
    </reaction>
</comment>
<dbReference type="EC" id="6.3.3.2" evidence="5 7"/>
<comment type="cofactor">
    <cofactor evidence="7">
        <name>Mg(2+)</name>
        <dbReference type="ChEBI" id="CHEBI:18420"/>
    </cofactor>
</comment>
<dbReference type="SUPFAM" id="SSF100950">
    <property type="entry name" value="NagB/RpiA/CoA transferase-like"/>
    <property type="match status" value="1"/>
</dbReference>
<evidence type="ECO:0000256" key="6">
    <source>
        <dbReference type="PIRSR" id="PIRSR006806-1"/>
    </source>
</evidence>
<gene>
    <name evidence="8" type="ORF">pipiens_010450</name>
</gene>
<dbReference type="PANTHER" id="PTHR23407">
    <property type="entry name" value="ATPASE INHIBITOR/5-FORMYLTETRAHYDROFOLATE CYCLO-LIGASE"/>
    <property type="match status" value="1"/>
</dbReference>
<dbReference type="FunFam" id="3.40.50.10420:FF:000007">
    <property type="entry name" value="5-formyltetrahydrofolate cyclo-ligase"/>
    <property type="match status" value="1"/>
</dbReference>
<dbReference type="InterPro" id="IPR037171">
    <property type="entry name" value="NagB/RpiA_transferase-like"/>
</dbReference>
<dbReference type="PANTHER" id="PTHR23407:SF1">
    <property type="entry name" value="5-FORMYLTETRAHYDROFOLATE CYCLO-LIGASE"/>
    <property type="match status" value="1"/>
</dbReference>
<dbReference type="Gene3D" id="3.40.50.10420">
    <property type="entry name" value="NagB/RpiA/CoA transferase-like"/>
    <property type="match status" value="1"/>
</dbReference>
<keyword evidence="2 6" id="KW-0547">Nucleotide-binding</keyword>
<dbReference type="GO" id="GO:0046872">
    <property type="term" value="F:metal ion binding"/>
    <property type="evidence" value="ECO:0007669"/>
    <property type="project" value="UniProtKB-KW"/>
</dbReference>
<evidence type="ECO:0000313" key="8">
    <source>
        <dbReference type="EMBL" id="KAL1396555.1"/>
    </source>
</evidence>
<dbReference type="GO" id="GO:0030272">
    <property type="term" value="F:5-formyltetrahydrofolate cyclo-ligase activity"/>
    <property type="evidence" value="ECO:0007669"/>
    <property type="project" value="UniProtKB-EC"/>
</dbReference>
<keyword evidence="3 6" id="KW-0067">ATP-binding</keyword>
<keyword evidence="9" id="KW-1185">Reference proteome</keyword>
<dbReference type="EMBL" id="JBEHCU010006671">
    <property type="protein sequence ID" value="KAL1396555.1"/>
    <property type="molecule type" value="Genomic_DNA"/>
</dbReference>
<evidence type="ECO:0000256" key="7">
    <source>
        <dbReference type="RuleBase" id="RU361279"/>
    </source>
</evidence>
<feature type="binding site" evidence="6">
    <location>
        <begin position="39"/>
        <end position="43"/>
    </location>
    <ligand>
        <name>ATP</name>
        <dbReference type="ChEBI" id="CHEBI:30616"/>
    </ligand>
</feature>
<dbReference type="InterPro" id="IPR002698">
    <property type="entry name" value="FTHF_cligase"/>
</dbReference>
<protein>
    <recommendedName>
        <fullName evidence="5 7">5-formyltetrahydrofolate cyclo-ligase</fullName>
        <ecNumber evidence="5 7">6.3.3.2</ecNumber>
    </recommendedName>
</protein>
<comment type="similarity">
    <text evidence="1 7">Belongs to the 5-formyltetrahydrofolate cyclo-ligase family.</text>
</comment>
<name>A0ABD1DA95_CULPP</name>
<evidence type="ECO:0000256" key="5">
    <source>
        <dbReference type="ARBA" id="ARBA00038966"/>
    </source>
</evidence>
<feature type="non-terminal residue" evidence="8">
    <location>
        <position position="1"/>
    </location>
</feature>
<dbReference type="Pfam" id="PF01812">
    <property type="entry name" value="5-FTHF_cyc-lig"/>
    <property type="match status" value="1"/>
</dbReference>